<proteinExistence type="predicted"/>
<evidence type="ECO:0000313" key="2">
    <source>
        <dbReference type="EMBL" id="GAA5184841.1"/>
    </source>
</evidence>
<feature type="transmembrane region" description="Helical" evidence="1">
    <location>
        <begin position="64"/>
        <end position="80"/>
    </location>
</feature>
<reference evidence="3" key="1">
    <citation type="journal article" date="2019" name="Int. J. Syst. Evol. Microbiol.">
        <title>The Global Catalogue of Microorganisms (GCM) 10K type strain sequencing project: providing services to taxonomists for standard genome sequencing and annotation.</title>
        <authorList>
            <consortium name="The Broad Institute Genomics Platform"/>
            <consortium name="The Broad Institute Genome Sequencing Center for Infectious Disease"/>
            <person name="Wu L."/>
            <person name="Ma J."/>
        </authorList>
    </citation>
    <scope>NUCLEOTIDE SEQUENCE [LARGE SCALE GENOMIC DNA]</scope>
    <source>
        <strain evidence="3">JCM 18304</strain>
    </source>
</reference>
<dbReference type="InterPro" id="IPR017195">
    <property type="entry name" value="ABC_thiamin-permease_prd"/>
</dbReference>
<dbReference type="PIRSF" id="PIRSF037394">
    <property type="entry name" value="ABC_thiamine-permease_YkoE_prd"/>
    <property type="match status" value="1"/>
</dbReference>
<feature type="transmembrane region" description="Helical" evidence="1">
    <location>
        <begin position="25"/>
        <end position="44"/>
    </location>
</feature>
<gene>
    <name evidence="2" type="ORF">GCM10023322_27250</name>
</gene>
<dbReference type="EMBL" id="BAABJQ010000006">
    <property type="protein sequence ID" value="GAA5184841.1"/>
    <property type="molecule type" value="Genomic_DNA"/>
</dbReference>
<protein>
    <submittedName>
        <fullName evidence="2">ECF transporter S component</fullName>
    </submittedName>
</protein>
<evidence type="ECO:0000313" key="3">
    <source>
        <dbReference type="Proteomes" id="UP001501570"/>
    </source>
</evidence>
<feature type="transmembrane region" description="Helical" evidence="1">
    <location>
        <begin position="133"/>
        <end position="156"/>
    </location>
</feature>
<keyword evidence="1" id="KW-0472">Membrane</keyword>
<feature type="transmembrane region" description="Helical" evidence="1">
    <location>
        <begin position="168"/>
        <end position="186"/>
    </location>
</feature>
<dbReference type="Pfam" id="PF09819">
    <property type="entry name" value="ABC_cobalt"/>
    <property type="match status" value="1"/>
</dbReference>
<feature type="transmembrane region" description="Helical" evidence="1">
    <location>
        <begin position="87"/>
        <end position="113"/>
    </location>
</feature>
<evidence type="ECO:0000256" key="1">
    <source>
        <dbReference type="SAM" id="Phobius"/>
    </source>
</evidence>
<comment type="caution">
    <text evidence="2">The sequence shown here is derived from an EMBL/GenBank/DDBJ whole genome shotgun (WGS) entry which is preliminary data.</text>
</comment>
<keyword evidence="3" id="KW-1185">Reference proteome</keyword>
<name>A0ABP9RQP3_9ACTN</name>
<dbReference type="Proteomes" id="UP001501570">
    <property type="component" value="Unassembled WGS sequence"/>
</dbReference>
<organism evidence="2 3">
    <name type="scientific">Rugosimonospora acidiphila</name>
    <dbReference type="NCBI Taxonomy" id="556531"/>
    <lineage>
        <taxon>Bacteria</taxon>
        <taxon>Bacillati</taxon>
        <taxon>Actinomycetota</taxon>
        <taxon>Actinomycetes</taxon>
        <taxon>Micromonosporales</taxon>
        <taxon>Micromonosporaceae</taxon>
        <taxon>Rugosimonospora</taxon>
    </lineage>
</organism>
<keyword evidence="1" id="KW-1133">Transmembrane helix</keyword>
<sequence>MACVFSWYVVYREELSMEIRRWRTVDIVVAAVIAVAFGVVFYAWDQIWNGLDGAFPGFPPARAALNGIWFLPAVVGPLVIRKPGAGLFAELVASTIEALLGAQWGLSTILYGLLQGFGGELPFAATGYRSSKLPTALVGGLLAGAAAGLLDIVLYYPDYSTAWKIGQVAVSAGSGLVITGLGGWALTRGLAQTGVLDRFPAGRERTAV</sequence>
<accession>A0ABP9RQP3</accession>
<keyword evidence="1" id="KW-0812">Transmembrane</keyword>